<dbReference type="EC" id="3.1.-.-" evidence="2"/>
<keyword evidence="2" id="KW-0269">Exonuclease</keyword>
<accession>A0ABT8KRN6</accession>
<keyword evidence="2" id="KW-0378">Hydrolase</keyword>
<name>A0ABT8KRN6_9BACT</name>
<evidence type="ECO:0000259" key="1">
    <source>
        <dbReference type="SMART" id="SM00474"/>
    </source>
</evidence>
<comment type="caution">
    <text evidence="2">The sequence shown here is derived from an EMBL/GenBank/DDBJ whole genome shotgun (WGS) entry which is preliminary data.</text>
</comment>
<proteinExistence type="predicted"/>
<dbReference type="PANTHER" id="PTHR47765:SF2">
    <property type="entry name" value="EXONUCLEASE MUT-7 HOMOLOG"/>
    <property type="match status" value="1"/>
</dbReference>
<dbReference type="InterPro" id="IPR036397">
    <property type="entry name" value="RNaseH_sf"/>
</dbReference>
<feature type="domain" description="3'-5' exonuclease" evidence="1">
    <location>
        <begin position="36"/>
        <end position="205"/>
    </location>
</feature>
<dbReference type="RefSeq" id="WP_346753404.1">
    <property type="nucleotide sequence ID" value="NZ_JAUJEA010000007.1"/>
</dbReference>
<keyword evidence="3" id="KW-1185">Reference proteome</keyword>
<dbReference type="SMART" id="SM00474">
    <property type="entry name" value="35EXOc"/>
    <property type="match status" value="1"/>
</dbReference>
<evidence type="ECO:0000313" key="3">
    <source>
        <dbReference type="Proteomes" id="UP001172082"/>
    </source>
</evidence>
<gene>
    <name evidence="2" type="ORF">QQ008_18485</name>
</gene>
<evidence type="ECO:0000313" key="2">
    <source>
        <dbReference type="EMBL" id="MDN5203381.1"/>
    </source>
</evidence>
<dbReference type="InterPro" id="IPR002562">
    <property type="entry name" value="3'-5'_exonuclease_dom"/>
</dbReference>
<protein>
    <submittedName>
        <fullName evidence="2">3'-5' exonuclease</fullName>
        <ecNumber evidence="2">3.1.-.-</ecNumber>
    </submittedName>
</protein>
<organism evidence="2 3">
    <name type="scientific">Splendidivirga corallicola</name>
    <dbReference type="NCBI Taxonomy" id="3051826"/>
    <lineage>
        <taxon>Bacteria</taxon>
        <taxon>Pseudomonadati</taxon>
        <taxon>Bacteroidota</taxon>
        <taxon>Cytophagia</taxon>
        <taxon>Cytophagales</taxon>
        <taxon>Splendidivirgaceae</taxon>
        <taxon>Splendidivirga</taxon>
    </lineage>
</organism>
<dbReference type="Gene3D" id="3.30.420.10">
    <property type="entry name" value="Ribonuclease H-like superfamily/Ribonuclease H"/>
    <property type="match status" value="1"/>
</dbReference>
<dbReference type="PANTHER" id="PTHR47765">
    <property type="entry name" value="3'-5' EXONUCLEASE DOMAIN-CONTAINING PROTEIN"/>
    <property type="match status" value="1"/>
</dbReference>
<dbReference type="InterPro" id="IPR052408">
    <property type="entry name" value="Exonuclease_MUT-7-like"/>
</dbReference>
<keyword evidence="2" id="KW-0540">Nuclease</keyword>
<reference evidence="2" key="1">
    <citation type="submission" date="2023-06" db="EMBL/GenBank/DDBJ databases">
        <title>Genomic of Parafulvivirga corallium.</title>
        <authorList>
            <person name="Wang G."/>
        </authorList>
    </citation>
    <scope>NUCLEOTIDE SEQUENCE</scope>
    <source>
        <strain evidence="2">BMA10</strain>
    </source>
</reference>
<dbReference type="CDD" id="cd06141">
    <property type="entry name" value="WRN_exo"/>
    <property type="match status" value="1"/>
</dbReference>
<dbReference type="Pfam" id="PF01612">
    <property type="entry name" value="DNA_pol_A_exo1"/>
    <property type="match status" value="1"/>
</dbReference>
<dbReference type="GO" id="GO:0004527">
    <property type="term" value="F:exonuclease activity"/>
    <property type="evidence" value="ECO:0007669"/>
    <property type="project" value="UniProtKB-KW"/>
</dbReference>
<sequence>MKKNQLKRRPEIFMVKKYITKEEINELPSGKFEGKVVLIQKAEAIPNAVAEILKYNVVGFDTESKPAFKAGTYNHVALLQIALPEKVFLFRTNKIGLDTHLINLLSNPGIKKIGIALHDDVKDLQKLSAFEPRSFIELQEITKEGGFRNAGARGLAALLMGINISKAQQTSNWENPVLTEKQISYAATDAWVNLKLYSKLKELGYIED</sequence>
<dbReference type="EMBL" id="JAUJEA010000007">
    <property type="protein sequence ID" value="MDN5203381.1"/>
    <property type="molecule type" value="Genomic_DNA"/>
</dbReference>
<dbReference type="InterPro" id="IPR012337">
    <property type="entry name" value="RNaseH-like_sf"/>
</dbReference>
<dbReference type="SUPFAM" id="SSF53098">
    <property type="entry name" value="Ribonuclease H-like"/>
    <property type="match status" value="1"/>
</dbReference>
<dbReference type="Proteomes" id="UP001172082">
    <property type="component" value="Unassembled WGS sequence"/>
</dbReference>